<organism evidence="1 2">
    <name type="scientific">Arctium lappa</name>
    <name type="common">Greater burdock</name>
    <name type="synonym">Lappa major</name>
    <dbReference type="NCBI Taxonomy" id="4217"/>
    <lineage>
        <taxon>Eukaryota</taxon>
        <taxon>Viridiplantae</taxon>
        <taxon>Streptophyta</taxon>
        <taxon>Embryophyta</taxon>
        <taxon>Tracheophyta</taxon>
        <taxon>Spermatophyta</taxon>
        <taxon>Magnoliopsida</taxon>
        <taxon>eudicotyledons</taxon>
        <taxon>Gunneridae</taxon>
        <taxon>Pentapetalae</taxon>
        <taxon>asterids</taxon>
        <taxon>campanulids</taxon>
        <taxon>Asterales</taxon>
        <taxon>Asteraceae</taxon>
        <taxon>Carduoideae</taxon>
        <taxon>Cardueae</taxon>
        <taxon>Arctiinae</taxon>
        <taxon>Arctium</taxon>
    </lineage>
</organism>
<evidence type="ECO:0000313" key="2">
    <source>
        <dbReference type="Proteomes" id="UP001055879"/>
    </source>
</evidence>
<reference evidence="1 2" key="2">
    <citation type="journal article" date="2022" name="Mol. Ecol. Resour.">
        <title>The genomes of chicory, endive, great burdock and yacon provide insights into Asteraceae paleo-polyploidization history and plant inulin production.</title>
        <authorList>
            <person name="Fan W."/>
            <person name="Wang S."/>
            <person name="Wang H."/>
            <person name="Wang A."/>
            <person name="Jiang F."/>
            <person name="Liu H."/>
            <person name="Zhao H."/>
            <person name="Xu D."/>
            <person name="Zhang Y."/>
        </authorList>
    </citation>
    <scope>NUCLEOTIDE SEQUENCE [LARGE SCALE GENOMIC DNA]</scope>
    <source>
        <strain evidence="2">cv. Niubang</strain>
    </source>
</reference>
<gene>
    <name evidence="1" type="ORF">L6452_22483</name>
</gene>
<dbReference type="EMBL" id="CM042053">
    <property type="protein sequence ID" value="KAI3715499.1"/>
    <property type="molecule type" value="Genomic_DNA"/>
</dbReference>
<sequence length="121" mass="14256">MGFQEFIQRYHKTGYKKLTLGSRLKKTNRRFKGFRLITSRRKLKWRSFWMALTVPKRRMLQICCDMMNRLKVDDAYPAIVFSCQWGLPVLSHPASSSSSRCRNPNVSFYRKPANINHVVVA</sequence>
<evidence type="ECO:0000313" key="1">
    <source>
        <dbReference type="EMBL" id="KAI3715499.1"/>
    </source>
</evidence>
<accession>A0ACB9AZ29</accession>
<protein>
    <submittedName>
        <fullName evidence="1">Uncharacterized protein</fullName>
    </submittedName>
</protein>
<name>A0ACB9AZ29_ARCLA</name>
<proteinExistence type="predicted"/>
<comment type="caution">
    <text evidence="1">The sequence shown here is derived from an EMBL/GenBank/DDBJ whole genome shotgun (WGS) entry which is preliminary data.</text>
</comment>
<dbReference type="Proteomes" id="UP001055879">
    <property type="component" value="Linkage Group LG07"/>
</dbReference>
<reference evidence="2" key="1">
    <citation type="journal article" date="2022" name="Mol. Ecol. Resour.">
        <title>The genomes of chicory, endive, great burdock and yacon provide insights into Asteraceae palaeo-polyploidization history and plant inulin production.</title>
        <authorList>
            <person name="Fan W."/>
            <person name="Wang S."/>
            <person name="Wang H."/>
            <person name="Wang A."/>
            <person name="Jiang F."/>
            <person name="Liu H."/>
            <person name="Zhao H."/>
            <person name="Xu D."/>
            <person name="Zhang Y."/>
        </authorList>
    </citation>
    <scope>NUCLEOTIDE SEQUENCE [LARGE SCALE GENOMIC DNA]</scope>
    <source>
        <strain evidence="2">cv. Niubang</strain>
    </source>
</reference>
<keyword evidence="2" id="KW-1185">Reference proteome</keyword>